<name>A0A8H7GPQ2_9ASCO</name>
<gene>
    <name evidence="2" type="ORF">HF325_003860</name>
</gene>
<dbReference type="AlphaFoldDB" id="A0A8H7GPQ2"/>
<feature type="region of interest" description="Disordered" evidence="1">
    <location>
        <begin position="1"/>
        <end position="79"/>
    </location>
</feature>
<dbReference type="EMBL" id="JACBPP010000005">
    <property type="protein sequence ID" value="KAF8001359.1"/>
    <property type="molecule type" value="Genomic_DNA"/>
</dbReference>
<keyword evidence="3" id="KW-1185">Reference proteome</keyword>
<accession>A0A8H7GPQ2</accession>
<proteinExistence type="predicted"/>
<evidence type="ECO:0000256" key="1">
    <source>
        <dbReference type="SAM" id="MobiDB-lite"/>
    </source>
</evidence>
<feature type="compositionally biased region" description="Polar residues" evidence="1">
    <location>
        <begin position="1"/>
        <end position="68"/>
    </location>
</feature>
<reference evidence="2" key="1">
    <citation type="submission" date="2020-10" db="EMBL/GenBank/DDBJ databases">
        <title>The Whole-Genome Sequence of Metschnikowia persimmonesis, a Novel Endophytic Yeast Species Isolated from Medicinal Plant Diospyros kaki Thumb.</title>
        <authorList>
            <person name="Rahmat E."/>
            <person name="Kang Y."/>
        </authorList>
    </citation>
    <scope>NUCLEOTIDE SEQUENCE</scope>
    <source>
        <strain evidence="2">KIOM G15050</strain>
    </source>
</reference>
<evidence type="ECO:0000313" key="2">
    <source>
        <dbReference type="EMBL" id="KAF8001359.1"/>
    </source>
</evidence>
<dbReference type="Proteomes" id="UP000649328">
    <property type="component" value="Unassembled WGS sequence"/>
</dbReference>
<dbReference type="OrthoDB" id="10683352at2759"/>
<comment type="caution">
    <text evidence="2">The sequence shown here is derived from an EMBL/GenBank/DDBJ whole genome shotgun (WGS) entry which is preliminary data.</text>
</comment>
<organism evidence="2 3">
    <name type="scientific">Metschnikowia pulcherrima</name>
    <dbReference type="NCBI Taxonomy" id="27326"/>
    <lineage>
        <taxon>Eukaryota</taxon>
        <taxon>Fungi</taxon>
        <taxon>Dikarya</taxon>
        <taxon>Ascomycota</taxon>
        <taxon>Saccharomycotina</taxon>
        <taxon>Pichiomycetes</taxon>
        <taxon>Metschnikowiaceae</taxon>
        <taxon>Metschnikowia</taxon>
    </lineage>
</organism>
<evidence type="ECO:0000313" key="3">
    <source>
        <dbReference type="Proteomes" id="UP000649328"/>
    </source>
</evidence>
<protein>
    <submittedName>
        <fullName evidence="2">Uncharacterized protein</fullName>
    </submittedName>
</protein>
<sequence>MDNDANSEPQRYSQGKSNSIPNSDTTFLGTVIPNSSQSIQASQMRMPLTSQIAINSSQESQMNSTVESFKQVKEPTKLENSSYLRNKRVSQRTVRGETIDFASSKIVTVDSESEPELAPVSIAEIIRRRFAEAGTKFDGFKVDDDSDD</sequence>